<gene>
    <name evidence="2" type="ORF">FIV42_26405</name>
</gene>
<evidence type="ECO:0000313" key="2">
    <source>
        <dbReference type="EMBL" id="QDG54145.1"/>
    </source>
</evidence>
<dbReference type="OrthoDB" id="5487582at2"/>
<sequence length="519" mass="55223">MNSRSRFTAMLAATTLVTTSLVGCGDDAGGGPEPQPVDHQTTRRAVENNTTSASLDLRASLGFMRQTSFLGDMVGELDGAGIDCGDGGIAEDGTASEPIDEYECEAPEPIEDELERGTAEVIDFLNTRVFVEANIEQQSDLEVTYLLDGQTMCQAEDFGEPAEHQDCIQEVDTLELRLVVTSFGPGDVDIEMLVGPDRHNPLDLEFHEDALAATTDLAELRRAMVFAASALGEELPELPTTMEGRIRAEFAHDGQAIATISVLQNVVISGPDYDIRVSKAQPATRLAVDTAAQTIHGSIDLNAIDVRAPVTETETTWDTTTGAETTTQTSYEVDVHLAGASLAATYAVGQERIDVQNAGLGDTTSTLDIDGKRVTTLDLNRDHGRHFDFSIVAGQNGTEFSVSPAFDLELMLKFAQVQDKLDGLDDWMLDELLRVTLDGAAAPAVRIGDSGVEVLDGYLTISSAAANLTHAVSAGQCLLPPQDDEPAPLTGTDSSDDGSTMPAESATHPLEDFAVGSCQ</sequence>
<evidence type="ECO:0000313" key="3">
    <source>
        <dbReference type="Proteomes" id="UP000315995"/>
    </source>
</evidence>
<organism evidence="2 3">
    <name type="scientific">Persicimonas caeni</name>
    <dbReference type="NCBI Taxonomy" id="2292766"/>
    <lineage>
        <taxon>Bacteria</taxon>
        <taxon>Deltaproteobacteria</taxon>
        <taxon>Bradymonadales</taxon>
        <taxon>Bradymonadaceae</taxon>
        <taxon>Persicimonas</taxon>
    </lineage>
</organism>
<dbReference type="PROSITE" id="PS51257">
    <property type="entry name" value="PROKAR_LIPOPROTEIN"/>
    <property type="match status" value="1"/>
</dbReference>
<dbReference type="Proteomes" id="UP000315995">
    <property type="component" value="Chromosome"/>
</dbReference>
<protein>
    <submittedName>
        <fullName evidence="2">Uncharacterized protein</fullName>
    </submittedName>
</protein>
<evidence type="ECO:0000256" key="1">
    <source>
        <dbReference type="SAM" id="MobiDB-lite"/>
    </source>
</evidence>
<accession>A0A4Y6Q2C3</accession>
<name>A0A4Y6Q2C3_PERCE</name>
<feature type="region of interest" description="Disordered" evidence="1">
    <location>
        <begin position="477"/>
        <end position="519"/>
    </location>
</feature>
<dbReference type="AlphaFoldDB" id="A0A4Y6Q2C3"/>
<feature type="region of interest" description="Disordered" evidence="1">
    <location>
        <begin position="24"/>
        <end position="50"/>
    </location>
</feature>
<keyword evidence="3" id="KW-1185">Reference proteome</keyword>
<reference evidence="2 3" key="1">
    <citation type="submission" date="2019-06" db="EMBL/GenBank/DDBJ databases">
        <title>Persicimonas caeni gen. nov., sp. nov., a predatory bacterium isolated from solar saltern.</title>
        <authorList>
            <person name="Wang S."/>
        </authorList>
    </citation>
    <scope>NUCLEOTIDE SEQUENCE [LARGE SCALE GENOMIC DNA]</scope>
    <source>
        <strain evidence="2 3">YN101</strain>
    </source>
</reference>
<accession>A0A5B8YGA9</accession>
<proteinExistence type="predicted"/>
<dbReference type="RefSeq" id="WP_141200590.1">
    <property type="nucleotide sequence ID" value="NZ_CP041186.1"/>
</dbReference>
<dbReference type="EMBL" id="CP041186">
    <property type="protein sequence ID" value="QDG54145.1"/>
    <property type="molecule type" value="Genomic_DNA"/>
</dbReference>